<dbReference type="GO" id="GO:0016247">
    <property type="term" value="F:channel regulator activity"/>
    <property type="evidence" value="ECO:0007669"/>
    <property type="project" value="TreeGrafter"/>
</dbReference>
<gene>
    <name evidence="6" type="ORF">FSP39_022801</name>
</gene>
<keyword evidence="3 5" id="KW-1133">Transmembrane helix</keyword>
<evidence type="ECO:0000313" key="6">
    <source>
        <dbReference type="EMBL" id="KAK3091812.1"/>
    </source>
</evidence>
<dbReference type="Gene3D" id="1.20.140.150">
    <property type="match status" value="1"/>
</dbReference>
<evidence type="ECO:0000256" key="5">
    <source>
        <dbReference type="SAM" id="Phobius"/>
    </source>
</evidence>
<evidence type="ECO:0000256" key="4">
    <source>
        <dbReference type="ARBA" id="ARBA00023136"/>
    </source>
</evidence>
<organism evidence="6 7">
    <name type="scientific">Pinctada imbricata</name>
    <name type="common">Atlantic pearl-oyster</name>
    <name type="synonym">Pinctada martensii</name>
    <dbReference type="NCBI Taxonomy" id="66713"/>
    <lineage>
        <taxon>Eukaryota</taxon>
        <taxon>Metazoa</taxon>
        <taxon>Spiralia</taxon>
        <taxon>Lophotrochozoa</taxon>
        <taxon>Mollusca</taxon>
        <taxon>Bivalvia</taxon>
        <taxon>Autobranchia</taxon>
        <taxon>Pteriomorphia</taxon>
        <taxon>Pterioida</taxon>
        <taxon>Pterioidea</taxon>
        <taxon>Pteriidae</taxon>
        <taxon>Pinctada</taxon>
    </lineage>
</organism>
<sequence>MYCSTRILTLTSFVLGAISVGTLSLSVATDSWLFMVDPITKKMDNETRTIQVTTNSGLWKVCTIFGTATVKGNNRMSVFFPVASLMFMVMATILAIIGNIREDVKTLLAAVAYISGALLLAIGIILYISAINDEVGHRMKTSDSKEAGPMNSFRYWYGWSFFFAGTAFITSMLTAVVLVTLYLKRNNKQEDMIKIIPGLEDVIDSDCNNDDGNTNPTVIL</sequence>
<dbReference type="Pfam" id="PF13903">
    <property type="entry name" value="Claudin_2"/>
    <property type="match status" value="1"/>
</dbReference>
<feature type="transmembrane region" description="Helical" evidence="5">
    <location>
        <begin position="107"/>
        <end position="130"/>
    </location>
</feature>
<evidence type="ECO:0000256" key="3">
    <source>
        <dbReference type="ARBA" id="ARBA00022989"/>
    </source>
</evidence>
<evidence type="ECO:0000256" key="2">
    <source>
        <dbReference type="ARBA" id="ARBA00022692"/>
    </source>
</evidence>
<dbReference type="GO" id="GO:0099590">
    <property type="term" value="P:neurotransmitter receptor internalization"/>
    <property type="evidence" value="ECO:0007669"/>
    <property type="project" value="TreeGrafter"/>
</dbReference>
<evidence type="ECO:0000256" key="1">
    <source>
        <dbReference type="ARBA" id="ARBA00004141"/>
    </source>
</evidence>
<dbReference type="GO" id="GO:0098970">
    <property type="term" value="P:postsynaptic neurotransmitter receptor diffusion trapping"/>
    <property type="evidence" value="ECO:0007669"/>
    <property type="project" value="TreeGrafter"/>
</dbReference>
<dbReference type="PANTHER" id="PTHR12107:SF0">
    <property type="entry name" value="STARGAZIN (MAMMALIAN CALCIUM CHANNEL) HOMOLOG"/>
    <property type="match status" value="1"/>
</dbReference>
<protein>
    <submittedName>
        <fullName evidence="6">Uncharacterized protein</fullName>
    </submittedName>
</protein>
<feature type="transmembrane region" description="Helical" evidence="5">
    <location>
        <begin position="156"/>
        <end position="183"/>
    </location>
</feature>
<dbReference type="InterPro" id="IPR004031">
    <property type="entry name" value="PMP22/EMP/MP20/Claudin"/>
</dbReference>
<evidence type="ECO:0000313" key="7">
    <source>
        <dbReference type="Proteomes" id="UP001186944"/>
    </source>
</evidence>
<dbReference type="GO" id="GO:0051968">
    <property type="term" value="P:positive regulation of synaptic transmission, glutamatergic"/>
    <property type="evidence" value="ECO:0007669"/>
    <property type="project" value="TreeGrafter"/>
</dbReference>
<dbReference type="EMBL" id="VSWD01000010">
    <property type="protein sequence ID" value="KAK3091812.1"/>
    <property type="molecule type" value="Genomic_DNA"/>
</dbReference>
<dbReference type="GO" id="GO:0098839">
    <property type="term" value="C:postsynaptic density membrane"/>
    <property type="evidence" value="ECO:0007669"/>
    <property type="project" value="TreeGrafter"/>
</dbReference>
<comment type="caution">
    <text evidence="6">The sequence shown here is derived from an EMBL/GenBank/DDBJ whole genome shotgun (WGS) entry which is preliminary data.</text>
</comment>
<keyword evidence="2 5" id="KW-0812">Transmembrane</keyword>
<dbReference type="GO" id="GO:0098943">
    <property type="term" value="P:neurotransmitter receptor transport, postsynaptic endosome to lysosome"/>
    <property type="evidence" value="ECO:0007669"/>
    <property type="project" value="TreeGrafter"/>
</dbReference>
<dbReference type="InterPro" id="IPR051072">
    <property type="entry name" value="CACNG_subunit"/>
</dbReference>
<keyword evidence="7" id="KW-1185">Reference proteome</keyword>
<accession>A0AA89C2D7</accession>
<dbReference type="GO" id="GO:0032281">
    <property type="term" value="C:AMPA glutamate receptor complex"/>
    <property type="evidence" value="ECO:0007669"/>
    <property type="project" value="TreeGrafter"/>
</dbReference>
<dbReference type="PANTHER" id="PTHR12107">
    <property type="entry name" value="VOLTAGE-DEPENDENT CALCIUM CHANNEL GAMMA SUBUNIT"/>
    <property type="match status" value="1"/>
</dbReference>
<dbReference type="GO" id="GO:0005245">
    <property type="term" value="F:voltage-gated calcium channel activity"/>
    <property type="evidence" value="ECO:0007669"/>
    <property type="project" value="TreeGrafter"/>
</dbReference>
<name>A0AA89C2D7_PINIB</name>
<dbReference type="AlphaFoldDB" id="A0AA89C2D7"/>
<keyword evidence="4 5" id="KW-0472">Membrane</keyword>
<feature type="transmembrane region" description="Helical" evidence="5">
    <location>
        <begin position="78"/>
        <end position="100"/>
    </location>
</feature>
<comment type="subcellular location">
    <subcellularLocation>
        <location evidence="1">Membrane</location>
        <topology evidence="1">Multi-pass membrane protein</topology>
    </subcellularLocation>
</comment>
<reference evidence="6" key="1">
    <citation type="submission" date="2019-08" db="EMBL/GenBank/DDBJ databases">
        <title>The improved chromosome-level genome for the pearl oyster Pinctada fucata martensii using PacBio sequencing and Hi-C.</title>
        <authorList>
            <person name="Zheng Z."/>
        </authorList>
    </citation>
    <scope>NUCLEOTIDE SEQUENCE</scope>
    <source>
        <strain evidence="6">ZZ-2019</strain>
        <tissue evidence="6">Adductor muscle</tissue>
    </source>
</reference>
<dbReference type="GO" id="GO:0019226">
    <property type="term" value="P:transmission of nerve impulse"/>
    <property type="evidence" value="ECO:0007669"/>
    <property type="project" value="TreeGrafter"/>
</dbReference>
<proteinExistence type="predicted"/>
<dbReference type="Proteomes" id="UP001186944">
    <property type="component" value="Unassembled WGS sequence"/>
</dbReference>